<dbReference type="VEuPathDB" id="VectorBase:AFAF000433"/>
<reference evidence="2" key="1">
    <citation type="submission" date="2014-01" db="EMBL/GenBank/DDBJ databases">
        <title>The Genome Sequence of Anopheles farauti FAR1 (V2).</title>
        <authorList>
            <consortium name="The Broad Institute Genomics Platform"/>
            <person name="Neafsey D.E."/>
            <person name="Besansky N."/>
            <person name="Howell P."/>
            <person name="Walton C."/>
            <person name="Young S.K."/>
            <person name="Zeng Q."/>
            <person name="Gargeya S."/>
            <person name="Fitzgerald M."/>
            <person name="Haas B."/>
            <person name="Abouelleil A."/>
            <person name="Allen A.W."/>
            <person name="Alvarado L."/>
            <person name="Arachchi H.M."/>
            <person name="Berlin A.M."/>
            <person name="Chapman S.B."/>
            <person name="Gainer-Dewar J."/>
            <person name="Goldberg J."/>
            <person name="Griggs A."/>
            <person name="Gujja S."/>
            <person name="Hansen M."/>
            <person name="Howarth C."/>
            <person name="Imamovic A."/>
            <person name="Ireland A."/>
            <person name="Larimer J."/>
            <person name="McCowan C."/>
            <person name="Murphy C."/>
            <person name="Pearson M."/>
            <person name="Poon T.W."/>
            <person name="Priest M."/>
            <person name="Roberts A."/>
            <person name="Saif S."/>
            <person name="Shea T."/>
            <person name="Sisk P."/>
            <person name="Sykes S."/>
            <person name="Wortman J."/>
            <person name="Nusbaum C."/>
            <person name="Birren B."/>
        </authorList>
    </citation>
    <scope>NUCLEOTIDE SEQUENCE [LARGE SCALE GENOMIC DNA]</scope>
    <source>
        <strain evidence="2">FAR1</strain>
    </source>
</reference>
<name>A0A182Q051_9DIPT</name>
<evidence type="ECO:0000313" key="2">
    <source>
        <dbReference type="Proteomes" id="UP000075886"/>
    </source>
</evidence>
<reference evidence="1" key="2">
    <citation type="submission" date="2020-05" db="UniProtKB">
        <authorList>
            <consortium name="EnsemblMetazoa"/>
        </authorList>
    </citation>
    <scope>IDENTIFICATION</scope>
    <source>
        <strain evidence="1">FAR1</strain>
    </source>
</reference>
<dbReference type="Proteomes" id="UP000075886">
    <property type="component" value="Unassembled WGS sequence"/>
</dbReference>
<evidence type="ECO:0000313" key="1">
    <source>
        <dbReference type="EnsemblMetazoa" id="AFAF000433-PA"/>
    </source>
</evidence>
<proteinExistence type="predicted"/>
<dbReference type="EMBL" id="AXCN02000121">
    <property type="status" value="NOT_ANNOTATED_CDS"/>
    <property type="molecule type" value="Genomic_DNA"/>
</dbReference>
<dbReference type="EnsemblMetazoa" id="AFAF000433-RA">
    <property type="protein sequence ID" value="AFAF000433-PA"/>
    <property type="gene ID" value="AFAF000433"/>
</dbReference>
<dbReference type="AlphaFoldDB" id="A0A182Q051"/>
<sequence length="179" mass="19943">MLVSTTCADSFNYHHPDHGGDVWTVGDVRQLVPREMILALQGSITDVAHEPTLDRVRNDVLFDQTSLGIRHLALGTAKQRRPVECLRFAYLARFRLAAAALTATLPSARFRFEPFFRLSKSFCTLKAFVSTPIKPLSGPGEFKPEPATEPLFGSFLIVSEYFSKCCMEIGSVAESRCEE</sequence>
<organism evidence="1 2">
    <name type="scientific">Anopheles farauti</name>
    <dbReference type="NCBI Taxonomy" id="69004"/>
    <lineage>
        <taxon>Eukaryota</taxon>
        <taxon>Metazoa</taxon>
        <taxon>Ecdysozoa</taxon>
        <taxon>Arthropoda</taxon>
        <taxon>Hexapoda</taxon>
        <taxon>Insecta</taxon>
        <taxon>Pterygota</taxon>
        <taxon>Neoptera</taxon>
        <taxon>Endopterygota</taxon>
        <taxon>Diptera</taxon>
        <taxon>Nematocera</taxon>
        <taxon>Culicoidea</taxon>
        <taxon>Culicidae</taxon>
        <taxon>Anophelinae</taxon>
        <taxon>Anopheles</taxon>
    </lineage>
</organism>
<keyword evidence="2" id="KW-1185">Reference proteome</keyword>
<accession>A0A182Q051</accession>
<protein>
    <submittedName>
        <fullName evidence="1">Uncharacterized protein</fullName>
    </submittedName>
</protein>